<name>A0AAV4T4I9_9ARAC</name>
<evidence type="ECO:0000313" key="1">
    <source>
        <dbReference type="EMBL" id="GIY40649.1"/>
    </source>
</evidence>
<dbReference type="EMBL" id="BPLQ01008976">
    <property type="protein sequence ID" value="GIY40649.1"/>
    <property type="molecule type" value="Genomic_DNA"/>
</dbReference>
<protein>
    <submittedName>
        <fullName evidence="1">Uncharacterized protein</fullName>
    </submittedName>
</protein>
<keyword evidence="2" id="KW-1185">Reference proteome</keyword>
<organism evidence="1 2">
    <name type="scientific">Caerostris darwini</name>
    <dbReference type="NCBI Taxonomy" id="1538125"/>
    <lineage>
        <taxon>Eukaryota</taxon>
        <taxon>Metazoa</taxon>
        <taxon>Ecdysozoa</taxon>
        <taxon>Arthropoda</taxon>
        <taxon>Chelicerata</taxon>
        <taxon>Arachnida</taxon>
        <taxon>Araneae</taxon>
        <taxon>Araneomorphae</taxon>
        <taxon>Entelegynae</taxon>
        <taxon>Araneoidea</taxon>
        <taxon>Araneidae</taxon>
        <taxon>Caerostris</taxon>
    </lineage>
</organism>
<accession>A0AAV4T4I9</accession>
<evidence type="ECO:0000313" key="2">
    <source>
        <dbReference type="Proteomes" id="UP001054837"/>
    </source>
</evidence>
<gene>
    <name evidence="1" type="ORF">CDAR_182891</name>
</gene>
<comment type="caution">
    <text evidence="1">The sequence shown here is derived from an EMBL/GenBank/DDBJ whole genome shotgun (WGS) entry which is preliminary data.</text>
</comment>
<sequence length="42" mass="4825">SWFWEVRQGQVCWVVRAPPKSWRYDYLARAQQGGASLGLGQS</sequence>
<dbReference type="Proteomes" id="UP001054837">
    <property type="component" value="Unassembled WGS sequence"/>
</dbReference>
<dbReference type="AlphaFoldDB" id="A0AAV4T4I9"/>
<proteinExistence type="predicted"/>
<feature type="non-terminal residue" evidence="1">
    <location>
        <position position="1"/>
    </location>
</feature>
<reference evidence="1 2" key="1">
    <citation type="submission" date="2021-06" db="EMBL/GenBank/DDBJ databases">
        <title>Caerostris darwini draft genome.</title>
        <authorList>
            <person name="Kono N."/>
            <person name="Arakawa K."/>
        </authorList>
    </citation>
    <scope>NUCLEOTIDE SEQUENCE [LARGE SCALE GENOMIC DNA]</scope>
</reference>